<dbReference type="PANTHER" id="PTHR43240:SF7">
    <property type="entry name" value="BLR7284 PROTEIN"/>
    <property type="match status" value="1"/>
</dbReference>
<organism evidence="4 5">
    <name type="scientific">Roseovarius nubinhibens (strain ATCC BAA-591 / DSM 15170 / ISM)</name>
    <dbReference type="NCBI Taxonomy" id="89187"/>
    <lineage>
        <taxon>Bacteria</taxon>
        <taxon>Pseudomonadati</taxon>
        <taxon>Pseudomonadota</taxon>
        <taxon>Alphaproteobacteria</taxon>
        <taxon>Rhodobacterales</taxon>
        <taxon>Roseobacteraceae</taxon>
        <taxon>Roseovarius</taxon>
    </lineage>
</organism>
<dbReference type="GO" id="GO:0061522">
    <property type="term" value="F:1,4-dihydroxy-2-naphthoyl-CoA thioesterase activity"/>
    <property type="evidence" value="ECO:0007669"/>
    <property type="project" value="TreeGrafter"/>
</dbReference>
<evidence type="ECO:0000313" key="5">
    <source>
        <dbReference type="Proteomes" id="UP000005954"/>
    </source>
</evidence>
<dbReference type="EMBL" id="AALY01000001">
    <property type="protein sequence ID" value="EAP77023.1"/>
    <property type="molecule type" value="Genomic_DNA"/>
</dbReference>
<dbReference type="CDD" id="cd03443">
    <property type="entry name" value="PaaI_thioesterase"/>
    <property type="match status" value="1"/>
</dbReference>
<dbReference type="Proteomes" id="UP000005954">
    <property type="component" value="Unassembled WGS sequence"/>
</dbReference>
<dbReference type="GO" id="GO:0005829">
    <property type="term" value="C:cytosol"/>
    <property type="evidence" value="ECO:0007669"/>
    <property type="project" value="TreeGrafter"/>
</dbReference>
<dbReference type="AlphaFoldDB" id="A3SI42"/>
<dbReference type="SUPFAM" id="SSF54637">
    <property type="entry name" value="Thioesterase/thiol ester dehydrase-isomerase"/>
    <property type="match status" value="1"/>
</dbReference>
<protein>
    <submittedName>
        <fullName evidence="4">Thioesterase family protein</fullName>
    </submittedName>
</protein>
<reference evidence="4 5" key="1">
    <citation type="submission" date="2005-12" db="EMBL/GenBank/DDBJ databases">
        <authorList>
            <person name="Moran M.A."/>
            <person name="Ferriera S."/>
            <person name="Johnson J."/>
            <person name="Kravitz S."/>
            <person name="Halpern A."/>
            <person name="Remington K."/>
            <person name="Beeson K."/>
            <person name="Tran B."/>
            <person name="Rogers Y.-H."/>
            <person name="Friedman R."/>
            <person name="Venter J.C."/>
        </authorList>
    </citation>
    <scope>NUCLEOTIDE SEQUENCE [LARGE SCALE GENOMIC DNA]</scope>
    <source>
        <strain evidence="5">ATCC BAA-591 / DSM 15170 / ISM</strain>
    </source>
</reference>
<dbReference type="PANTHER" id="PTHR43240">
    <property type="entry name" value="1,4-DIHYDROXY-2-NAPHTHOYL-COA THIOESTERASE 1"/>
    <property type="match status" value="1"/>
</dbReference>
<dbReference type="eggNOG" id="COG2050">
    <property type="taxonomic scope" value="Bacteria"/>
</dbReference>
<proteinExistence type="predicted"/>
<dbReference type="NCBIfam" id="TIGR00369">
    <property type="entry name" value="unchar_dom_1"/>
    <property type="match status" value="1"/>
</dbReference>
<dbReference type="Pfam" id="PF03061">
    <property type="entry name" value="4HBT"/>
    <property type="match status" value="1"/>
</dbReference>
<dbReference type="InterPro" id="IPR003736">
    <property type="entry name" value="PAAI_dom"/>
</dbReference>
<dbReference type="HOGENOM" id="CLU_089876_7_0_5"/>
<dbReference type="InterPro" id="IPR006683">
    <property type="entry name" value="Thioestr_dom"/>
</dbReference>
<name>A3SI42_ROSNI</name>
<evidence type="ECO:0000259" key="3">
    <source>
        <dbReference type="Pfam" id="PF03061"/>
    </source>
</evidence>
<evidence type="ECO:0000256" key="2">
    <source>
        <dbReference type="SAM" id="MobiDB-lite"/>
    </source>
</evidence>
<sequence>MSNDRPDPTFNPLQGGDVPPGERLGMARRFFEALPHAVALGMEPEEMGDGVAVMSMPWREDLVGDPETGVIHGGAVSALMDTCCGAAAMSHPQLKGVTATIGLRIDYMRPATPRATIRVRAECHHITRSVAFVRAIASDGDETRPVATATGTFTVEDRR</sequence>
<feature type="region of interest" description="Disordered" evidence="2">
    <location>
        <begin position="1"/>
        <end position="22"/>
    </location>
</feature>
<dbReference type="InterPro" id="IPR029069">
    <property type="entry name" value="HotDog_dom_sf"/>
</dbReference>
<dbReference type="Gene3D" id="3.10.129.10">
    <property type="entry name" value="Hotdog Thioesterase"/>
    <property type="match status" value="1"/>
</dbReference>
<feature type="domain" description="Thioesterase" evidence="3">
    <location>
        <begin position="69"/>
        <end position="143"/>
    </location>
</feature>
<dbReference type="OrthoDB" id="9813158at2"/>
<gene>
    <name evidence="4" type="ORF">ISM_02000</name>
</gene>
<comment type="caution">
    <text evidence="4">The sequence shown here is derived from an EMBL/GenBank/DDBJ whole genome shotgun (WGS) entry which is preliminary data.</text>
</comment>
<evidence type="ECO:0000256" key="1">
    <source>
        <dbReference type="ARBA" id="ARBA00022801"/>
    </source>
</evidence>
<dbReference type="STRING" id="89187.ISM_02000"/>
<keyword evidence="5" id="KW-1185">Reference proteome</keyword>
<evidence type="ECO:0000313" key="4">
    <source>
        <dbReference type="EMBL" id="EAP77023.1"/>
    </source>
</evidence>
<keyword evidence="1" id="KW-0378">Hydrolase</keyword>
<accession>A3SI42</accession>